<dbReference type="OrthoDB" id="2684236at2759"/>
<gene>
    <name evidence="2" type="ORF">B0T11DRAFT_84566</name>
</gene>
<name>A0A8K0TFH2_9PEZI</name>
<dbReference type="PANTHER" id="PTHR34365">
    <property type="entry name" value="ENOLASE (DUF1399)"/>
    <property type="match status" value="1"/>
</dbReference>
<dbReference type="Pfam" id="PF07173">
    <property type="entry name" value="GRDP-like"/>
    <property type="match status" value="1"/>
</dbReference>
<proteinExistence type="predicted"/>
<evidence type="ECO:0000313" key="2">
    <source>
        <dbReference type="EMBL" id="KAH7362467.1"/>
    </source>
</evidence>
<dbReference type="InterPro" id="IPR009836">
    <property type="entry name" value="GRDP-like"/>
</dbReference>
<organism evidence="2 3">
    <name type="scientific">Plectosphaerella cucumerina</name>
    <dbReference type="NCBI Taxonomy" id="40658"/>
    <lineage>
        <taxon>Eukaryota</taxon>
        <taxon>Fungi</taxon>
        <taxon>Dikarya</taxon>
        <taxon>Ascomycota</taxon>
        <taxon>Pezizomycotina</taxon>
        <taxon>Sordariomycetes</taxon>
        <taxon>Hypocreomycetidae</taxon>
        <taxon>Glomerellales</taxon>
        <taxon>Plectosphaerellaceae</taxon>
        <taxon>Plectosphaerella</taxon>
    </lineage>
</organism>
<feature type="region of interest" description="Disordered" evidence="1">
    <location>
        <begin position="631"/>
        <end position="686"/>
    </location>
</feature>
<dbReference type="PANTHER" id="PTHR34365:SF7">
    <property type="entry name" value="GLYCINE-RICH DOMAIN-CONTAINING PROTEIN 1"/>
    <property type="match status" value="1"/>
</dbReference>
<feature type="region of interest" description="Disordered" evidence="1">
    <location>
        <begin position="1"/>
        <end position="36"/>
    </location>
</feature>
<sequence>MGFLGSSKDAKPSKAAVAEQERAQSGPRSVQKIAPPAYTVQEEAGSQVGDALAPALGGLSLTKALPGKPSPDACLAHLRLLYAFQVLKNEVGYNDGLFDIWDERAVGGNPQILAALREKRWALFVSRAVDRYTAWWHSFVPEMLREADMVAPGVEGREGRYDQFTKEAKAAQWTEDMLPPIDVLLVWHAHMLNPRLYLEDCIRYGHGSIWAGGMPWDVVNKAIDRTFKLTAPESRVDNWKQRTSREWANHDDPDLKDLRCPNCPATLSIPWTTCGLPQGYKGDHRPGLVGEGYGDGQLKSPCECGFVITHDSLRVAKLRDDINKNIIADQALPGTILDMATGVPALLPEKDTGEHDQLFPARMARRGLLLPVVEMLKPGSAVEPSILSVSQVFDVYTGKFADSANLKRVQDLHGIKRVERGAKRAVDITLSGESRRQMRKLMSRYWQNASIFSIDLVGCVVRQGEFTEKMVTLNWLHLSNARLLMKDMLLKYERFVEIIANYPDEVAVPTLDVDLAWHTHQLSCKSYFDHMVLQTKAFTDHNDRVDEQRLGSAFQWTTKIYQERYGEVYSECRCWYCETTRVMTVGSMAGLFGKQSKEEKFLENYHSSGQSAQHPEGSSEPAVHISAHNAVHTIETKGRAASTRKYRLPFRNGVDETEEKARKRAKKQPLKGAGKKERMGPKDHDTAPFWGVKVPIKGPWASATAAATNGAIYAAAPGVVTLGPGSVGSCGTGTCGGRTGCGTEMLGMCMAGCTGSGWMGGSAGCVGWA</sequence>
<evidence type="ECO:0000256" key="1">
    <source>
        <dbReference type="SAM" id="MobiDB-lite"/>
    </source>
</evidence>
<accession>A0A8K0TFH2</accession>
<reference evidence="2" key="1">
    <citation type="journal article" date="2021" name="Nat. Commun.">
        <title>Genetic determinants of endophytism in the Arabidopsis root mycobiome.</title>
        <authorList>
            <person name="Mesny F."/>
            <person name="Miyauchi S."/>
            <person name="Thiergart T."/>
            <person name="Pickel B."/>
            <person name="Atanasova L."/>
            <person name="Karlsson M."/>
            <person name="Huettel B."/>
            <person name="Barry K.W."/>
            <person name="Haridas S."/>
            <person name="Chen C."/>
            <person name="Bauer D."/>
            <person name="Andreopoulos W."/>
            <person name="Pangilinan J."/>
            <person name="LaButti K."/>
            <person name="Riley R."/>
            <person name="Lipzen A."/>
            <person name="Clum A."/>
            <person name="Drula E."/>
            <person name="Henrissat B."/>
            <person name="Kohler A."/>
            <person name="Grigoriev I.V."/>
            <person name="Martin F.M."/>
            <person name="Hacquard S."/>
        </authorList>
    </citation>
    <scope>NUCLEOTIDE SEQUENCE</scope>
    <source>
        <strain evidence="2">MPI-CAGE-AT-0016</strain>
    </source>
</reference>
<dbReference type="Proteomes" id="UP000813385">
    <property type="component" value="Unassembled WGS sequence"/>
</dbReference>
<dbReference type="AlphaFoldDB" id="A0A8K0TFH2"/>
<keyword evidence="3" id="KW-1185">Reference proteome</keyword>
<comment type="caution">
    <text evidence="2">The sequence shown here is derived from an EMBL/GenBank/DDBJ whole genome shotgun (WGS) entry which is preliminary data.</text>
</comment>
<evidence type="ECO:0000313" key="3">
    <source>
        <dbReference type="Proteomes" id="UP000813385"/>
    </source>
</evidence>
<feature type="compositionally biased region" description="Basic and acidic residues" evidence="1">
    <location>
        <begin position="674"/>
        <end position="686"/>
    </location>
</feature>
<protein>
    <submittedName>
        <fullName evidence="2">Uncharacterized protein</fullName>
    </submittedName>
</protein>
<dbReference type="EMBL" id="JAGPXD010000003">
    <property type="protein sequence ID" value="KAH7362467.1"/>
    <property type="molecule type" value="Genomic_DNA"/>
</dbReference>